<name>A0A918PJI6_9SPHN</name>
<evidence type="ECO:0000313" key="1">
    <source>
        <dbReference type="EMBL" id="GGZ12618.1"/>
    </source>
</evidence>
<keyword evidence="2" id="KW-1185">Reference proteome</keyword>
<dbReference type="EMBL" id="BMZA01000014">
    <property type="protein sequence ID" value="GGZ12618.1"/>
    <property type="molecule type" value="Genomic_DNA"/>
</dbReference>
<gene>
    <name evidence="1" type="ORF">GCM10011614_29680</name>
</gene>
<accession>A0A918PJI6</accession>
<dbReference type="Proteomes" id="UP000648075">
    <property type="component" value="Unassembled WGS sequence"/>
</dbReference>
<organism evidence="1 2">
    <name type="scientific">Novosphingobium colocasiae</name>
    <dbReference type="NCBI Taxonomy" id="1256513"/>
    <lineage>
        <taxon>Bacteria</taxon>
        <taxon>Pseudomonadati</taxon>
        <taxon>Pseudomonadota</taxon>
        <taxon>Alphaproteobacteria</taxon>
        <taxon>Sphingomonadales</taxon>
        <taxon>Sphingomonadaceae</taxon>
        <taxon>Novosphingobium</taxon>
    </lineage>
</organism>
<comment type="caution">
    <text evidence="1">The sequence shown here is derived from an EMBL/GenBank/DDBJ whole genome shotgun (WGS) entry which is preliminary data.</text>
</comment>
<evidence type="ECO:0000313" key="2">
    <source>
        <dbReference type="Proteomes" id="UP000648075"/>
    </source>
</evidence>
<reference evidence="1" key="1">
    <citation type="journal article" date="2014" name="Int. J. Syst. Evol. Microbiol.">
        <title>Complete genome sequence of Corynebacterium casei LMG S-19264T (=DSM 44701T), isolated from a smear-ripened cheese.</title>
        <authorList>
            <consortium name="US DOE Joint Genome Institute (JGI-PGF)"/>
            <person name="Walter F."/>
            <person name="Albersmeier A."/>
            <person name="Kalinowski J."/>
            <person name="Ruckert C."/>
        </authorList>
    </citation>
    <scope>NUCLEOTIDE SEQUENCE</scope>
    <source>
        <strain evidence="1">KCTC 32255</strain>
    </source>
</reference>
<sequence length="103" mass="12203">MAPFARDLDYEGQPFPWNEDRRAQLRAELDAWYALAYGLARDELRYVLDPKDIMGADYPSETFRVLQNNEMRAYGEYRTQRLVLAAYDELMAQGMRPRLEGYR</sequence>
<proteinExistence type="predicted"/>
<dbReference type="RefSeq" id="WP_229814233.1">
    <property type="nucleotide sequence ID" value="NZ_BMZA01000014.1"/>
</dbReference>
<reference evidence="1" key="2">
    <citation type="submission" date="2020-09" db="EMBL/GenBank/DDBJ databases">
        <authorList>
            <person name="Sun Q."/>
            <person name="Kim S."/>
        </authorList>
    </citation>
    <scope>NUCLEOTIDE SEQUENCE</scope>
    <source>
        <strain evidence="1">KCTC 32255</strain>
    </source>
</reference>
<dbReference type="AlphaFoldDB" id="A0A918PJI6"/>
<protein>
    <submittedName>
        <fullName evidence="1">Uncharacterized protein</fullName>
    </submittedName>
</protein>